<geneLocation type="plasmid" evidence="2 3">
    <name>unnamed3</name>
</geneLocation>
<dbReference type="Proteomes" id="UP001214131">
    <property type="component" value="Plasmid unnamed3"/>
</dbReference>
<sequence>MNNIIGILIIIAFVAGFAIGLGAEKHANKIGYRVGCGGLERIDNSQDPVYINCSKDEKETTLKDRVSKLENDLEARDKLEMLEKKGVKKGAVVIQCHPRYFGAPSEECYLAFVVKKCTRETLCDNMIEVEDATHNYTTIDLKYPVHVANEEERKEFIQEYNDYADKLKIEIPSEDD</sequence>
<evidence type="ECO:0000313" key="3">
    <source>
        <dbReference type="Proteomes" id="UP001214131"/>
    </source>
</evidence>
<name>A0ABD7XAD3_PEDPE</name>
<evidence type="ECO:0000256" key="1">
    <source>
        <dbReference type="SAM" id="Phobius"/>
    </source>
</evidence>
<feature type="transmembrane region" description="Helical" evidence="1">
    <location>
        <begin position="6"/>
        <end position="23"/>
    </location>
</feature>
<dbReference type="EMBL" id="CP118742">
    <property type="protein sequence ID" value="WEA58244.1"/>
    <property type="molecule type" value="Genomic_DNA"/>
</dbReference>
<protein>
    <submittedName>
        <fullName evidence="2">Uncharacterized protein</fullName>
    </submittedName>
</protein>
<gene>
    <name evidence="2" type="ORF">PWB86_09555</name>
</gene>
<reference evidence="2 3" key="1">
    <citation type="submission" date="2023-02" db="EMBL/GenBank/DDBJ databases">
        <title>Comparative genomics and fermentation flavor characterization of five lactic acid bacteria reveal flavor biosynthesis metabolic pathways in fermented muskmelon puree.</title>
        <authorList>
            <person name="Yuan L."/>
            <person name="Li M."/>
            <person name="Xu X."/>
            <person name="Lao F."/>
            <person name="Wu J."/>
        </authorList>
    </citation>
    <scope>NUCLEOTIDE SEQUENCE [LARGE SCALE GENOMIC DNA]</scope>
    <source>
        <strain evidence="2 3">Ca-4</strain>
        <plasmid evidence="2 3">unnamed3</plasmid>
    </source>
</reference>
<keyword evidence="2" id="KW-0614">Plasmid</keyword>
<dbReference type="RefSeq" id="WP_275000692.1">
    <property type="nucleotide sequence ID" value="NZ_CP118742.1"/>
</dbReference>
<keyword evidence="1" id="KW-1133">Transmembrane helix</keyword>
<proteinExistence type="predicted"/>
<accession>A0ABD7XAD3</accession>
<evidence type="ECO:0000313" key="2">
    <source>
        <dbReference type="EMBL" id="WEA58244.1"/>
    </source>
</evidence>
<dbReference type="AlphaFoldDB" id="A0ABD7XAD3"/>
<keyword evidence="1" id="KW-0472">Membrane</keyword>
<organism evidence="2 3">
    <name type="scientific">Pediococcus pentosaceus</name>
    <dbReference type="NCBI Taxonomy" id="1255"/>
    <lineage>
        <taxon>Bacteria</taxon>
        <taxon>Bacillati</taxon>
        <taxon>Bacillota</taxon>
        <taxon>Bacilli</taxon>
        <taxon>Lactobacillales</taxon>
        <taxon>Lactobacillaceae</taxon>
        <taxon>Pediococcus</taxon>
    </lineage>
</organism>
<keyword evidence="1" id="KW-0812">Transmembrane</keyword>